<dbReference type="PANTHER" id="PTHR35276:SF1">
    <property type="entry name" value="TRNA (MNM(5)S(2)U34)-METHYLTRANSFERASE, CHLOROPLASTIC"/>
    <property type="match status" value="1"/>
</dbReference>
<dbReference type="InterPro" id="IPR010719">
    <property type="entry name" value="MnmM_MeTrfase"/>
</dbReference>
<reference evidence="1" key="1">
    <citation type="journal article" date="2022" name="Proc. Natl. Acad. Sci. U.S.A.">
        <title>Life cycle and functional genomics of the unicellular red alga Galdieria for elucidating algal and plant evolution and industrial use.</title>
        <authorList>
            <person name="Hirooka S."/>
            <person name="Itabashi T."/>
            <person name="Ichinose T.M."/>
            <person name="Onuma R."/>
            <person name="Fujiwara T."/>
            <person name="Yamashita S."/>
            <person name="Jong L.W."/>
            <person name="Tomita R."/>
            <person name="Iwane A.H."/>
            <person name="Miyagishima S.Y."/>
        </authorList>
    </citation>
    <scope>NUCLEOTIDE SEQUENCE</scope>
    <source>
        <strain evidence="1">NBRC 102759</strain>
    </source>
</reference>
<dbReference type="OrthoDB" id="2984at2759"/>
<dbReference type="Gene3D" id="3.40.50.150">
    <property type="entry name" value="Vaccinia Virus protein VP39"/>
    <property type="match status" value="1"/>
</dbReference>
<evidence type="ECO:0008006" key="3">
    <source>
        <dbReference type="Google" id="ProtNLM"/>
    </source>
</evidence>
<dbReference type="InterPro" id="IPR029063">
    <property type="entry name" value="SAM-dependent_MTases_sf"/>
</dbReference>
<dbReference type="EMBL" id="BQMJ01000032">
    <property type="protein sequence ID" value="GJQ12316.1"/>
    <property type="molecule type" value="Genomic_DNA"/>
</dbReference>
<protein>
    <recommendedName>
        <fullName evidence="3">rRNA methylase</fullName>
    </recommendedName>
</protein>
<reference evidence="1" key="2">
    <citation type="submission" date="2022-01" db="EMBL/GenBank/DDBJ databases">
        <authorList>
            <person name="Hirooka S."/>
            <person name="Miyagishima S.Y."/>
        </authorList>
    </citation>
    <scope>NUCLEOTIDE SEQUENCE</scope>
    <source>
        <strain evidence="1">NBRC 102759</strain>
    </source>
</reference>
<dbReference type="Proteomes" id="UP001061958">
    <property type="component" value="Unassembled WGS sequence"/>
</dbReference>
<evidence type="ECO:0000313" key="1">
    <source>
        <dbReference type="EMBL" id="GJQ12316.1"/>
    </source>
</evidence>
<comment type="caution">
    <text evidence="1">The sequence shown here is derived from an EMBL/GenBank/DDBJ whole genome shotgun (WGS) entry which is preliminary data.</text>
</comment>
<dbReference type="SUPFAM" id="SSF53335">
    <property type="entry name" value="S-adenosyl-L-methionine-dependent methyltransferases"/>
    <property type="match status" value="1"/>
</dbReference>
<evidence type="ECO:0000313" key="2">
    <source>
        <dbReference type="Proteomes" id="UP001061958"/>
    </source>
</evidence>
<proteinExistence type="predicted"/>
<dbReference type="AlphaFoldDB" id="A0A9C7PYN6"/>
<gene>
    <name evidence="1" type="ORF">GpartN1_g4107.t1</name>
</gene>
<sequence length="255" mass="28802">MYAHGWLKESNSLRLGWLPYLDCFRLCQVNKWKRGMNQRSYTCCASYHPKLRLSQQKDFQSAIWSSYVQPGDTCIDATCGKGRDSLRIAKLIGPQGFLLACDIQSSAIDQTEALLQSAIDPSQYPRIKFVCKSHELLSEYVADNSVRLISYNLGYLPSGDRQIRTAAKTTINSLESLLPKLCPSGIVSLVCYIGHSGGLEERNQVLSYVTKLSKKTWSVTYHQWCVVPLIKSLLFIDRCRINRSLAPSIVIVEKK</sequence>
<dbReference type="PANTHER" id="PTHR35276">
    <property type="entry name" value="S-ADENOSYL-L-METHIONINE-DEPENDENT METHYLTRANSFERASES SUPERFAMILY PROTEIN"/>
    <property type="match status" value="1"/>
</dbReference>
<keyword evidence="2" id="KW-1185">Reference proteome</keyword>
<organism evidence="1 2">
    <name type="scientific">Galdieria partita</name>
    <dbReference type="NCBI Taxonomy" id="83374"/>
    <lineage>
        <taxon>Eukaryota</taxon>
        <taxon>Rhodophyta</taxon>
        <taxon>Bangiophyceae</taxon>
        <taxon>Galdieriales</taxon>
        <taxon>Galdieriaceae</taxon>
        <taxon>Galdieria</taxon>
    </lineage>
</organism>
<name>A0A9C7PYN6_9RHOD</name>
<accession>A0A9C7PYN6</accession>
<dbReference type="Pfam" id="PF06962">
    <property type="entry name" value="rRNA_methylase"/>
    <property type="match status" value="1"/>
</dbReference>